<sequence length="110" mass="11454">MGDTDHIGFLKGIGAQQARYNLSRDHHQWGAVHHGVGDSGYGVGGSGAGGDQGNTGFPGYACVALCCVDGPLFVTDQDMFYVVLMIVQRVENGHDGAAGIAEHGIYAFGQ</sequence>
<organism evidence="1">
    <name type="scientific">bioreactor metagenome</name>
    <dbReference type="NCBI Taxonomy" id="1076179"/>
    <lineage>
        <taxon>unclassified sequences</taxon>
        <taxon>metagenomes</taxon>
        <taxon>ecological metagenomes</taxon>
    </lineage>
</organism>
<dbReference type="EMBL" id="VSSQ01059855">
    <property type="protein sequence ID" value="MPN13360.1"/>
    <property type="molecule type" value="Genomic_DNA"/>
</dbReference>
<dbReference type="AlphaFoldDB" id="A0A645FHC0"/>
<evidence type="ECO:0000313" key="1">
    <source>
        <dbReference type="EMBL" id="MPN13360.1"/>
    </source>
</evidence>
<proteinExistence type="predicted"/>
<name>A0A645FHC0_9ZZZZ</name>
<accession>A0A645FHC0</accession>
<gene>
    <name evidence="1" type="ORF">SDC9_160681</name>
</gene>
<reference evidence="1" key="1">
    <citation type="submission" date="2019-08" db="EMBL/GenBank/DDBJ databases">
        <authorList>
            <person name="Kucharzyk K."/>
            <person name="Murdoch R.W."/>
            <person name="Higgins S."/>
            <person name="Loffler F."/>
        </authorList>
    </citation>
    <scope>NUCLEOTIDE SEQUENCE</scope>
</reference>
<protein>
    <submittedName>
        <fullName evidence="1">Uncharacterized protein</fullName>
    </submittedName>
</protein>
<comment type="caution">
    <text evidence="1">The sequence shown here is derived from an EMBL/GenBank/DDBJ whole genome shotgun (WGS) entry which is preliminary data.</text>
</comment>